<evidence type="ECO:0000313" key="1">
    <source>
        <dbReference type="EMBL" id="KAH6945227.1"/>
    </source>
</evidence>
<evidence type="ECO:0000313" key="2">
    <source>
        <dbReference type="Proteomes" id="UP000821845"/>
    </source>
</evidence>
<keyword evidence="2" id="KW-1185">Reference proteome</keyword>
<reference evidence="1" key="1">
    <citation type="submission" date="2020-05" db="EMBL/GenBank/DDBJ databases">
        <title>Large-scale comparative analyses of tick genomes elucidate their genetic diversity and vector capacities.</title>
        <authorList>
            <person name="Jia N."/>
            <person name="Wang J."/>
            <person name="Shi W."/>
            <person name="Du L."/>
            <person name="Sun Y."/>
            <person name="Zhan W."/>
            <person name="Jiang J."/>
            <person name="Wang Q."/>
            <person name="Zhang B."/>
            <person name="Ji P."/>
            <person name="Sakyi L.B."/>
            <person name="Cui X."/>
            <person name="Yuan T."/>
            <person name="Jiang B."/>
            <person name="Yang W."/>
            <person name="Lam T.T.-Y."/>
            <person name="Chang Q."/>
            <person name="Ding S."/>
            <person name="Wang X."/>
            <person name="Zhu J."/>
            <person name="Ruan X."/>
            <person name="Zhao L."/>
            <person name="Wei J."/>
            <person name="Que T."/>
            <person name="Du C."/>
            <person name="Cheng J."/>
            <person name="Dai P."/>
            <person name="Han X."/>
            <person name="Huang E."/>
            <person name="Gao Y."/>
            <person name="Liu J."/>
            <person name="Shao H."/>
            <person name="Ye R."/>
            <person name="Li L."/>
            <person name="Wei W."/>
            <person name="Wang X."/>
            <person name="Wang C."/>
            <person name="Yang T."/>
            <person name="Huo Q."/>
            <person name="Li W."/>
            <person name="Guo W."/>
            <person name="Chen H."/>
            <person name="Zhou L."/>
            <person name="Ni X."/>
            <person name="Tian J."/>
            <person name="Zhou Y."/>
            <person name="Sheng Y."/>
            <person name="Liu T."/>
            <person name="Pan Y."/>
            <person name="Xia L."/>
            <person name="Li J."/>
            <person name="Zhao F."/>
            <person name="Cao W."/>
        </authorList>
    </citation>
    <scope>NUCLEOTIDE SEQUENCE</scope>
    <source>
        <strain evidence="1">Hyas-2018</strain>
    </source>
</reference>
<gene>
    <name evidence="1" type="ORF">HPB50_007588</name>
</gene>
<comment type="caution">
    <text evidence="1">The sequence shown here is derived from an EMBL/GenBank/DDBJ whole genome shotgun (WGS) entry which is preliminary data.</text>
</comment>
<protein>
    <submittedName>
        <fullName evidence="1">Uncharacterized protein</fullName>
    </submittedName>
</protein>
<dbReference type="EMBL" id="CM023481">
    <property type="protein sequence ID" value="KAH6945227.1"/>
    <property type="molecule type" value="Genomic_DNA"/>
</dbReference>
<name>A0ACB7TCI0_HYAAI</name>
<dbReference type="Proteomes" id="UP000821845">
    <property type="component" value="Chromosome 1"/>
</dbReference>
<sequence>MSQVDKRAAVRPNCQPAGSHGAGGDSSGNRRRPVVVPAGCYTAPWRFVRSLGGERMSPKPQHAVLPTAARMPREPSQRQRQLTRATKADGVRAVTTAAGR</sequence>
<organism evidence="1 2">
    <name type="scientific">Hyalomma asiaticum</name>
    <name type="common">Tick</name>
    <dbReference type="NCBI Taxonomy" id="266040"/>
    <lineage>
        <taxon>Eukaryota</taxon>
        <taxon>Metazoa</taxon>
        <taxon>Ecdysozoa</taxon>
        <taxon>Arthropoda</taxon>
        <taxon>Chelicerata</taxon>
        <taxon>Arachnida</taxon>
        <taxon>Acari</taxon>
        <taxon>Parasitiformes</taxon>
        <taxon>Ixodida</taxon>
        <taxon>Ixodoidea</taxon>
        <taxon>Ixodidae</taxon>
        <taxon>Hyalomminae</taxon>
        <taxon>Hyalomma</taxon>
    </lineage>
</organism>
<accession>A0ACB7TCI0</accession>
<proteinExistence type="predicted"/>